<proteinExistence type="predicted"/>
<feature type="compositionally biased region" description="Acidic residues" evidence="1">
    <location>
        <begin position="127"/>
        <end position="148"/>
    </location>
</feature>
<accession>A0A437A7V4</accession>
<feature type="compositionally biased region" description="Basic and acidic residues" evidence="1">
    <location>
        <begin position="93"/>
        <end position="112"/>
    </location>
</feature>
<dbReference type="Proteomes" id="UP000283090">
    <property type="component" value="Unassembled WGS sequence"/>
</dbReference>
<dbReference type="EMBL" id="SAEB01000003">
    <property type="protein sequence ID" value="RVD87279.1"/>
    <property type="molecule type" value="Genomic_DNA"/>
</dbReference>
<evidence type="ECO:0000313" key="3">
    <source>
        <dbReference type="Proteomes" id="UP000283090"/>
    </source>
</evidence>
<evidence type="ECO:0000313" key="2">
    <source>
        <dbReference type="EMBL" id="RVD87279.1"/>
    </source>
</evidence>
<organism evidence="2 3">
    <name type="scientific">Arthrobotrys flagrans</name>
    <name type="common">Nematode-trapping fungus</name>
    <name type="synonym">Trichothecium flagrans</name>
    <dbReference type="NCBI Taxonomy" id="97331"/>
    <lineage>
        <taxon>Eukaryota</taxon>
        <taxon>Fungi</taxon>
        <taxon>Dikarya</taxon>
        <taxon>Ascomycota</taxon>
        <taxon>Pezizomycotina</taxon>
        <taxon>Orbiliomycetes</taxon>
        <taxon>Orbiliales</taxon>
        <taxon>Orbiliaceae</taxon>
        <taxon>Arthrobotrys</taxon>
    </lineage>
</organism>
<dbReference type="VEuPathDB" id="FungiDB:DFL_001521"/>
<reference evidence="2 3" key="1">
    <citation type="submission" date="2019-01" db="EMBL/GenBank/DDBJ databases">
        <title>Intercellular communication is required for trap formation in the nematode-trapping fungus Duddingtonia flagrans.</title>
        <authorList>
            <person name="Youssar L."/>
            <person name="Wernet V."/>
            <person name="Hensel N."/>
            <person name="Hildebrandt H.-G."/>
            <person name="Fischer R."/>
        </authorList>
    </citation>
    <scope>NUCLEOTIDE SEQUENCE [LARGE SCALE GENOMIC DNA]</scope>
    <source>
        <strain evidence="2 3">CBS H-5679</strain>
    </source>
</reference>
<dbReference type="GeneID" id="93583832"/>
<dbReference type="AlphaFoldDB" id="A0A437A7V4"/>
<comment type="caution">
    <text evidence="2">The sequence shown here is derived from an EMBL/GenBank/DDBJ whole genome shotgun (WGS) entry which is preliminary data.</text>
</comment>
<gene>
    <name evidence="2" type="ORF">DFL_001521</name>
</gene>
<sequence length="174" mass="20285">MVSCKRRRAGLKARETYLRRLAATPPPGFGPRLWNTGYPSNYHKALWRKINSQINCPKPCPKALNREFEWARAENAKIERELLENLRYIAEKKKLQEREENRKKQAEYEKQRKEKAKAVKAIHPNETESEVDPDETESEVDPNETETEADSKEAEPEFRSDEIESEADPDKTEG</sequence>
<feature type="compositionally biased region" description="Basic and acidic residues" evidence="1">
    <location>
        <begin position="149"/>
        <end position="174"/>
    </location>
</feature>
<protein>
    <submittedName>
        <fullName evidence="2">Uncharacterized protein</fullName>
    </submittedName>
</protein>
<name>A0A437A7V4_ARTFL</name>
<dbReference type="RefSeq" id="XP_067492823.1">
    <property type="nucleotide sequence ID" value="XM_067630152.1"/>
</dbReference>
<keyword evidence="3" id="KW-1185">Reference proteome</keyword>
<feature type="region of interest" description="Disordered" evidence="1">
    <location>
        <begin position="93"/>
        <end position="174"/>
    </location>
</feature>
<dbReference type="OrthoDB" id="5416165at2759"/>
<evidence type="ECO:0000256" key="1">
    <source>
        <dbReference type="SAM" id="MobiDB-lite"/>
    </source>
</evidence>